<dbReference type="PANTHER" id="PTHR34220:SF7">
    <property type="entry name" value="SENSOR HISTIDINE KINASE YPDA"/>
    <property type="match status" value="1"/>
</dbReference>
<keyword evidence="1" id="KW-1133">Transmembrane helix</keyword>
<dbReference type="InterPro" id="IPR050640">
    <property type="entry name" value="Bact_2-comp_sensor_kinase"/>
</dbReference>
<organism evidence="3">
    <name type="scientific">bioreactor metagenome</name>
    <dbReference type="NCBI Taxonomy" id="1076179"/>
    <lineage>
        <taxon>unclassified sequences</taxon>
        <taxon>metagenomes</taxon>
        <taxon>ecological metagenomes</taxon>
    </lineage>
</organism>
<dbReference type="Pfam" id="PF06580">
    <property type="entry name" value="His_kinase"/>
    <property type="match status" value="1"/>
</dbReference>
<evidence type="ECO:0000313" key="3">
    <source>
        <dbReference type="EMBL" id="MPL80599.1"/>
    </source>
</evidence>
<evidence type="ECO:0000256" key="1">
    <source>
        <dbReference type="SAM" id="Phobius"/>
    </source>
</evidence>
<dbReference type="InterPro" id="IPR010559">
    <property type="entry name" value="Sig_transdc_His_kin_internal"/>
</dbReference>
<proteinExistence type="predicted"/>
<feature type="transmembrane region" description="Helical" evidence="1">
    <location>
        <begin position="128"/>
        <end position="151"/>
    </location>
</feature>
<protein>
    <recommendedName>
        <fullName evidence="2">Signal transduction histidine kinase internal region domain-containing protein</fullName>
    </recommendedName>
</protein>
<evidence type="ECO:0000259" key="2">
    <source>
        <dbReference type="Pfam" id="PF06580"/>
    </source>
</evidence>
<feature type="transmembrane region" description="Helical" evidence="1">
    <location>
        <begin position="95"/>
        <end position="116"/>
    </location>
</feature>
<feature type="transmembrane region" description="Helical" evidence="1">
    <location>
        <begin position="52"/>
        <end position="74"/>
    </location>
</feature>
<dbReference type="AlphaFoldDB" id="A0A644UNT7"/>
<accession>A0A644UNT7</accession>
<reference evidence="3" key="1">
    <citation type="submission" date="2019-08" db="EMBL/GenBank/DDBJ databases">
        <authorList>
            <person name="Kucharzyk K."/>
            <person name="Murdoch R.W."/>
            <person name="Higgins S."/>
            <person name="Loffler F."/>
        </authorList>
    </citation>
    <scope>NUCLEOTIDE SEQUENCE</scope>
</reference>
<comment type="caution">
    <text evidence="3">The sequence shown here is derived from an EMBL/GenBank/DDBJ whole genome shotgun (WGS) entry which is preliminary data.</text>
</comment>
<dbReference type="GO" id="GO:0000155">
    <property type="term" value="F:phosphorelay sensor kinase activity"/>
    <property type="evidence" value="ECO:0007669"/>
    <property type="project" value="InterPro"/>
</dbReference>
<feature type="domain" description="Signal transduction histidine kinase internal region" evidence="2">
    <location>
        <begin position="172"/>
        <end position="249"/>
    </location>
</feature>
<sequence>MFFRQIHGYFPFRRLLLLLLGLSVGVQLAVITYNHLSGYYVLSGYLHFFLRLARGIILSLSAAFLIAYPDLFIIRYFNKTIPWGKQTALRISLQMGFAVTIAVIIALAVTFTANWITAYSEDLTGVLITNALIIAVANLLMMAILEGWIYYIESKKATLKAEILEKELSQIRFEVLKSQINPHFMFNSLNVLSGLINRDTVKAQQFIDEFSQVYRYVLETIEQPVASLGRELDFMHSYLFLQQIRYGRNLGFSVDVPADLLNCVLPPLSLQVLLENAIKHNIVNESKPLRIEVYSEGNNLVVKNNLQPKISAAASTGLGLKNLVKRYALITGEEPSFKIETGHYIARIPLINPESDEHTDR</sequence>
<gene>
    <name evidence="3" type="ORF">SDC9_26500</name>
</gene>
<dbReference type="GO" id="GO:0016020">
    <property type="term" value="C:membrane"/>
    <property type="evidence" value="ECO:0007669"/>
    <property type="project" value="InterPro"/>
</dbReference>
<dbReference type="EMBL" id="VSSQ01000139">
    <property type="protein sequence ID" value="MPL80599.1"/>
    <property type="molecule type" value="Genomic_DNA"/>
</dbReference>
<keyword evidence="1" id="KW-0812">Transmembrane</keyword>
<name>A0A644UNT7_9ZZZZ</name>
<dbReference type="PANTHER" id="PTHR34220">
    <property type="entry name" value="SENSOR HISTIDINE KINASE YPDA"/>
    <property type="match status" value="1"/>
</dbReference>
<keyword evidence="1" id="KW-0472">Membrane</keyword>